<dbReference type="AlphaFoldDB" id="A0A3P7LGI6"/>
<dbReference type="OrthoDB" id="306218at2759"/>
<keyword evidence="1" id="KW-0347">Helicase</keyword>
<dbReference type="GO" id="GO:0005737">
    <property type="term" value="C:cytoplasm"/>
    <property type="evidence" value="ECO:0007669"/>
    <property type="project" value="TreeGrafter"/>
</dbReference>
<dbReference type="GO" id="GO:0071932">
    <property type="term" value="P:replication fork reversal"/>
    <property type="evidence" value="ECO:0007669"/>
    <property type="project" value="TreeGrafter"/>
</dbReference>
<evidence type="ECO:0000259" key="2">
    <source>
        <dbReference type="Pfam" id="PF13086"/>
    </source>
</evidence>
<dbReference type="PANTHER" id="PTHR10887">
    <property type="entry name" value="DNA2/NAM7 HELICASE FAMILY"/>
    <property type="match status" value="1"/>
</dbReference>
<dbReference type="InterPro" id="IPR027417">
    <property type="entry name" value="P-loop_NTPase"/>
</dbReference>
<keyword evidence="1" id="KW-0004">4Fe-4S</keyword>
<dbReference type="GO" id="GO:0017108">
    <property type="term" value="F:5'-flap endonuclease activity"/>
    <property type="evidence" value="ECO:0007669"/>
    <property type="project" value="UniProtKB-UniRule"/>
</dbReference>
<name>A0A3P7LGI6_DIBLA</name>
<keyword evidence="1" id="KW-0234">DNA repair</keyword>
<keyword evidence="1" id="KW-0378">Hydrolase</keyword>
<evidence type="ECO:0000313" key="4">
    <source>
        <dbReference type="Proteomes" id="UP000281553"/>
    </source>
</evidence>
<comment type="similarity">
    <text evidence="1">Belongs to the DNA2/NAM7 helicase family.</text>
</comment>
<dbReference type="Pfam" id="PF13086">
    <property type="entry name" value="AAA_11"/>
    <property type="match status" value="1"/>
</dbReference>
<dbReference type="GO" id="GO:0033567">
    <property type="term" value="P:DNA replication, Okazaki fragment processing"/>
    <property type="evidence" value="ECO:0007669"/>
    <property type="project" value="UniProtKB-UniRule"/>
</dbReference>
<dbReference type="InterPro" id="IPR045055">
    <property type="entry name" value="DNA2/NAM7-like"/>
</dbReference>
<dbReference type="GO" id="GO:0051539">
    <property type="term" value="F:4 iron, 4 sulfur cluster binding"/>
    <property type="evidence" value="ECO:0007669"/>
    <property type="project" value="UniProtKB-UniRule"/>
</dbReference>
<keyword evidence="1" id="KW-0238">DNA-binding</keyword>
<evidence type="ECO:0000256" key="1">
    <source>
        <dbReference type="RuleBase" id="RU367041"/>
    </source>
</evidence>
<dbReference type="EC" id="3.6.4.12" evidence="1"/>
<keyword evidence="1" id="KW-0540">Nuclease</keyword>
<dbReference type="GO" id="GO:0003677">
    <property type="term" value="F:DNA binding"/>
    <property type="evidence" value="ECO:0007669"/>
    <property type="project" value="UniProtKB-UniRule"/>
</dbReference>
<dbReference type="Gene3D" id="3.40.50.300">
    <property type="entry name" value="P-loop containing nucleotide triphosphate hydrolases"/>
    <property type="match status" value="1"/>
</dbReference>
<accession>A0A3P7LGI6</accession>
<dbReference type="GO" id="GO:0005694">
    <property type="term" value="C:chromosome"/>
    <property type="evidence" value="ECO:0007669"/>
    <property type="project" value="UniProtKB-SubCell"/>
</dbReference>
<dbReference type="GO" id="GO:0005524">
    <property type="term" value="F:ATP binding"/>
    <property type="evidence" value="ECO:0007669"/>
    <property type="project" value="UniProtKB-UniRule"/>
</dbReference>
<keyword evidence="1" id="KW-0408">Iron</keyword>
<keyword evidence="1" id="KW-0067">ATP-binding</keyword>
<feature type="domain" description="DNA2/NAM7 helicase helicase" evidence="2">
    <location>
        <begin position="50"/>
        <end position="171"/>
    </location>
</feature>
<reference evidence="3 4" key="1">
    <citation type="submission" date="2018-11" db="EMBL/GenBank/DDBJ databases">
        <authorList>
            <consortium name="Pathogen Informatics"/>
        </authorList>
    </citation>
    <scope>NUCLEOTIDE SEQUENCE [LARGE SCALE GENOMIC DNA]</scope>
</reference>
<dbReference type="EMBL" id="UYRU01064378">
    <property type="protein sequence ID" value="VDN16015.1"/>
    <property type="molecule type" value="Genomic_DNA"/>
</dbReference>
<keyword evidence="1" id="KW-0539">Nucleus</keyword>
<sequence length="212" mass="23360">MPTWIQAFRLDRYISDKATQINLSNLVELMQDTRLSSSYSSLVRPFLKPLNPCQRTAVLSVLMSKDYTLVEGFPGSGKTETMASLIKCLACLHKKALLVSFTHSAVDNVLSRLTEAPIKVVRLGATERVADTVRSFSLEQSLANHIRRLTDKPGSQLVPSLQSAIDFVRKTVESARACKTCEVEHGGKVGEVVVRAPNCHSIGQRTKSFSVL</sequence>
<comment type="catalytic activity">
    <reaction evidence="1">
        <text>ATP + H2O = ADP + phosphate + H(+)</text>
        <dbReference type="Rhea" id="RHEA:13065"/>
        <dbReference type="ChEBI" id="CHEBI:15377"/>
        <dbReference type="ChEBI" id="CHEBI:15378"/>
        <dbReference type="ChEBI" id="CHEBI:30616"/>
        <dbReference type="ChEBI" id="CHEBI:43474"/>
        <dbReference type="ChEBI" id="CHEBI:456216"/>
        <dbReference type="EC" id="3.6.4.12"/>
    </reaction>
</comment>
<comment type="subcellular location">
    <subcellularLocation>
        <location evidence="1">Nucleus</location>
    </subcellularLocation>
    <subcellularLocation>
        <location evidence="1">Chromosome</location>
    </subcellularLocation>
</comment>
<dbReference type="EC" id="3.1.-.-" evidence="1"/>
<organism evidence="3 4">
    <name type="scientific">Dibothriocephalus latus</name>
    <name type="common">Fish tapeworm</name>
    <name type="synonym">Diphyllobothrium latum</name>
    <dbReference type="NCBI Taxonomy" id="60516"/>
    <lineage>
        <taxon>Eukaryota</taxon>
        <taxon>Metazoa</taxon>
        <taxon>Spiralia</taxon>
        <taxon>Lophotrochozoa</taxon>
        <taxon>Platyhelminthes</taxon>
        <taxon>Cestoda</taxon>
        <taxon>Eucestoda</taxon>
        <taxon>Diphyllobothriidea</taxon>
        <taxon>Diphyllobothriidae</taxon>
        <taxon>Dibothriocephalus</taxon>
    </lineage>
</organism>
<proteinExistence type="inferred from homology"/>
<dbReference type="GO" id="GO:0046872">
    <property type="term" value="F:metal ion binding"/>
    <property type="evidence" value="ECO:0007669"/>
    <property type="project" value="UniProtKB-UniRule"/>
</dbReference>
<keyword evidence="1" id="KW-0411">Iron-sulfur</keyword>
<keyword evidence="1" id="KW-0235">DNA replication</keyword>
<protein>
    <recommendedName>
        <fullName evidence="1">DNA replication ATP-dependent helicase/nuclease</fullName>
        <ecNumber evidence="1">3.1.-.-</ecNumber>
        <ecNumber evidence="1">3.6.4.12</ecNumber>
    </recommendedName>
</protein>
<keyword evidence="1" id="KW-0227">DNA damage</keyword>
<dbReference type="GO" id="GO:0005634">
    <property type="term" value="C:nucleus"/>
    <property type="evidence" value="ECO:0007669"/>
    <property type="project" value="UniProtKB-SubCell"/>
</dbReference>
<dbReference type="Proteomes" id="UP000281553">
    <property type="component" value="Unassembled WGS sequence"/>
</dbReference>
<keyword evidence="1" id="KW-0547">Nucleotide-binding</keyword>
<evidence type="ECO:0000313" key="3">
    <source>
        <dbReference type="EMBL" id="VDN16015.1"/>
    </source>
</evidence>
<comment type="function">
    <text evidence="1">Key enzyme involved in DNA replication and DNA repair. Involved in Okazaki fragments processing by cleaving long flaps that escape FEN1: flaps that are longer than 27 nucleotides are coated by replication protein A complex (RPA), leading to recruit DNA2 which cleaves the flap until it is too short to bind RPA and becomes a substrate for FEN1. Also involved in 5'-end resection of DNA during double-strand break (DSB) repair by mediating the cleavage of 5'-ssDNA.</text>
</comment>
<dbReference type="GO" id="GO:0006281">
    <property type="term" value="P:DNA repair"/>
    <property type="evidence" value="ECO:0007669"/>
    <property type="project" value="UniProtKB-KW"/>
</dbReference>
<keyword evidence="1" id="KW-0158">Chromosome</keyword>
<dbReference type="InterPro" id="IPR041677">
    <property type="entry name" value="DNA2/NAM7_AAA_11"/>
</dbReference>
<keyword evidence="1" id="KW-0479">Metal-binding</keyword>
<gene>
    <name evidence="3" type="ORF">DILT_LOCUS11846</name>
</gene>
<dbReference type="GO" id="GO:0017116">
    <property type="term" value="F:single-stranded DNA helicase activity"/>
    <property type="evidence" value="ECO:0007669"/>
    <property type="project" value="UniProtKB-UniRule"/>
</dbReference>
<keyword evidence="1" id="KW-0511">Multifunctional enzyme</keyword>
<dbReference type="SUPFAM" id="SSF52540">
    <property type="entry name" value="P-loop containing nucleoside triphosphate hydrolases"/>
    <property type="match status" value="1"/>
</dbReference>
<dbReference type="PANTHER" id="PTHR10887:SF433">
    <property type="entry name" value="DNA REPLICATION ATP-DEPENDENT HELICASE_NUCLEASE DNA2"/>
    <property type="match status" value="1"/>
</dbReference>
<keyword evidence="4" id="KW-1185">Reference proteome</keyword>